<accession>A0A2S2QUH5</accession>
<dbReference type="EMBL" id="GGMS01012185">
    <property type="protein sequence ID" value="MBY81388.1"/>
    <property type="molecule type" value="Transcribed_RNA"/>
</dbReference>
<gene>
    <name evidence="1" type="ORF">g.690</name>
</gene>
<sequence length="100" mass="12346">MIVIILLYIYNCDIHEINSNFTYNIKNAISNFYFNTNREIKITFSFFSVKILRCEKIMYTNINSWRWFSAYFLNNLKNHLLKLDRRRMEIQFISKRNPFN</sequence>
<evidence type="ECO:0000313" key="1">
    <source>
        <dbReference type="EMBL" id="MBY81388.1"/>
    </source>
</evidence>
<name>A0A2S2QUH5_9HEMI</name>
<proteinExistence type="predicted"/>
<protein>
    <submittedName>
        <fullName evidence="1">Uncharacterized protein</fullName>
    </submittedName>
</protein>
<dbReference type="AlphaFoldDB" id="A0A2S2QUH5"/>
<organism evidence="1">
    <name type="scientific">Sipha flava</name>
    <name type="common">yellow sugarcane aphid</name>
    <dbReference type="NCBI Taxonomy" id="143950"/>
    <lineage>
        <taxon>Eukaryota</taxon>
        <taxon>Metazoa</taxon>
        <taxon>Ecdysozoa</taxon>
        <taxon>Arthropoda</taxon>
        <taxon>Hexapoda</taxon>
        <taxon>Insecta</taxon>
        <taxon>Pterygota</taxon>
        <taxon>Neoptera</taxon>
        <taxon>Paraneoptera</taxon>
        <taxon>Hemiptera</taxon>
        <taxon>Sternorrhyncha</taxon>
        <taxon>Aphidomorpha</taxon>
        <taxon>Aphidoidea</taxon>
        <taxon>Aphididae</taxon>
        <taxon>Sipha</taxon>
    </lineage>
</organism>
<reference evidence="1" key="1">
    <citation type="submission" date="2018-04" db="EMBL/GenBank/DDBJ databases">
        <title>Transcriptome assembly of Sipha flava.</title>
        <authorList>
            <person name="Scully E.D."/>
            <person name="Geib S.M."/>
            <person name="Palmer N.A."/>
            <person name="Koch K."/>
            <person name="Bradshaw J."/>
            <person name="Heng-Moss T."/>
            <person name="Sarath G."/>
        </authorList>
    </citation>
    <scope>NUCLEOTIDE SEQUENCE</scope>
</reference>